<evidence type="ECO:0000313" key="2">
    <source>
        <dbReference type="Proteomes" id="UP000054018"/>
    </source>
</evidence>
<sequence>MWGTFLGIPAWHGIFAAYSEYRMRIGPYRELQIRIAASVQAHDVREALPEPQQGRTLTVRPLGSIGRTPSHSPPAYQSQFLWNVDAIPDYTPVPPYPNSPPQYPIVVGEFQSQVVSTSDNRWHEHVPLVQTDPVSSRGLSTHWVELPSTPEGDDEVAVEREIAIALEKVSTTEWPVLERHVRDIIRYMDGLYAEPRLHWRVIGLGGFPFSKVPSAFHFIPTIAIEAAWNSIDVDLDNSFDLLHEPLSWSTLNLAFHGFFVNFYPKIHSASTKHAITNWKGVDIPSLNYEDPSLETIPAFTITNDIYLYFKSHTHPFFDHRAFHGFILSLRVWNLYLEGHFRRIWDDGTAGLRYVPSILWTKHRDGRVEVDPSVLLRLRELTNHAKIHMGRRCGYNADTQCIAWRPLSGGTKWISWPSTKTILEDLERECEKGSGETENVEYRRGIYARHLRKVDEDRVTGVVSTSG</sequence>
<evidence type="ECO:0000313" key="1">
    <source>
        <dbReference type="EMBL" id="KIK12775.1"/>
    </source>
</evidence>
<gene>
    <name evidence="1" type="ORF">PISMIDRAFT_18490</name>
</gene>
<dbReference type="AlphaFoldDB" id="A0A0C9XKA7"/>
<dbReference type="OrthoDB" id="2712244at2759"/>
<reference evidence="2" key="2">
    <citation type="submission" date="2015-01" db="EMBL/GenBank/DDBJ databases">
        <title>Evolutionary Origins and Diversification of the Mycorrhizal Mutualists.</title>
        <authorList>
            <consortium name="DOE Joint Genome Institute"/>
            <consortium name="Mycorrhizal Genomics Consortium"/>
            <person name="Kohler A."/>
            <person name="Kuo A."/>
            <person name="Nagy L.G."/>
            <person name="Floudas D."/>
            <person name="Copeland A."/>
            <person name="Barry K.W."/>
            <person name="Cichocki N."/>
            <person name="Veneault-Fourrey C."/>
            <person name="LaButti K."/>
            <person name="Lindquist E.A."/>
            <person name="Lipzen A."/>
            <person name="Lundell T."/>
            <person name="Morin E."/>
            <person name="Murat C."/>
            <person name="Riley R."/>
            <person name="Ohm R."/>
            <person name="Sun H."/>
            <person name="Tunlid A."/>
            <person name="Henrissat B."/>
            <person name="Grigoriev I.V."/>
            <person name="Hibbett D.S."/>
            <person name="Martin F."/>
        </authorList>
    </citation>
    <scope>NUCLEOTIDE SEQUENCE [LARGE SCALE GENOMIC DNA]</scope>
    <source>
        <strain evidence="2">441</strain>
    </source>
</reference>
<name>A0A0C9XKA7_9AGAM</name>
<reference evidence="1 2" key="1">
    <citation type="submission" date="2014-04" db="EMBL/GenBank/DDBJ databases">
        <authorList>
            <consortium name="DOE Joint Genome Institute"/>
            <person name="Kuo A."/>
            <person name="Kohler A."/>
            <person name="Costa M.D."/>
            <person name="Nagy L.G."/>
            <person name="Floudas D."/>
            <person name="Copeland A."/>
            <person name="Barry K.W."/>
            <person name="Cichocki N."/>
            <person name="Veneault-Fourrey C."/>
            <person name="LaButti K."/>
            <person name="Lindquist E.A."/>
            <person name="Lipzen A."/>
            <person name="Lundell T."/>
            <person name="Morin E."/>
            <person name="Murat C."/>
            <person name="Sun H."/>
            <person name="Tunlid A."/>
            <person name="Henrissat B."/>
            <person name="Grigoriev I.V."/>
            <person name="Hibbett D.S."/>
            <person name="Martin F."/>
            <person name="Nordberg H.P."/>
            <person name="Cantor M.N."/>
            <person name="Hua S.X."/>
        </authorList>
    </citation>
    <scope>NUCLEOTIDE SEQUENCE [LARGE SCALE GENOMIC DNA]</scope>
    <source>
        <strain evidence="1 2">441</strain>
    </source>
</reference>
<dbReference type="Proteomes" id="UP000054018">
    <property type="component" value="Unassembled WGS sequence"/>
</dbReference>
<accession>A0A0C9XKA7</accession>
<dbReference type="HOGENOM" id="CLU_507262_0_0_1"/>
<protein>
    <submittedName>
        <fullName evidence="1">Uncharacterized protein</fullName>
    </submittedName>
</protein>
<keyword evidence="2" id="KW-1185">Reference proteome</keyword>
<dbReference type="EMBL" id="KN834049">
    <property type="protein sequence ID" value="KIK12775.1"/>
    <property type="molecule type" value="Genomic_DNA"/>
</dbReference>
<organism evidence="1 2">
    <name type="scientific">Pisolithus microcarpus 441</name>
    <dbReference type="NCBI Taxonomy" id="765257"/>
    <lineage>
        <taxon>Eukaryota</taxon>
        <taxon>Fungi</taxon>
        <taxon>Dikarya</taxon>
        <taxon>Basidiomycota</taxon>
        <taxon>Agaricomycotina</taxon>
        <taxon>Agaricomycetes</taxon>
        <taxon>Agaricomycetidae</taxon>
        <taxon>Boletales</taxon>
        <taxon>Sclerodermatineae</taxon>
        <taxon>Pisolithaceae</taxon>
        <taxon>Pisolithus</taxon>
    </lineage>
</organism>
<proteinExistence type="predicted"/>